<dbReference type="Proteomes" id="UP000033123">
    <property type="component" value="Chromosome"/>
</dbReference>
<dbReference type="HOGENOM" id="CLU_3227873_0_0_2"/>
<organism evidence="1 2">
    <name type="scientific">Methanosarcina siciliae C2J</name>
    <dbReference type="NCBI Taxonomy" id="1434118"/>
    <lineage>
        <taxon>Archaea</taxon>
        <taxon>Methanobacteriati</taxon>
        <taxon>Methanobacteriota</taxon>
        <taxon>Stenosarchaea group</taxon>
        <taxon>Methanomicrobia</taxon>
        <taxon>Methanosarcinales</taxon>
        <taxon>Methanosarcinaceae</taxon>
        <taxon>Methanosarcina</taxon>
    </lineage>
</organism>
<proteinExistence type="predicted"/>
<dbReference type="EMBL" id="CP009508">
    <property type="protein sequence ID" value="AKB36798.1"/>
    <property type="molecule type" value="Genomic_DNA"/>
</dbReference>
<protein>
    <submittedName>
        <fullName evidence="1">Uncharacterized protein</fullName>
    </submittedName>
</protein>
<evidence type="ECO:0000313" key="1">
    <source>
        <dbReference type="EMBL" id="AKB36798.1"/>
    </source>
</evidence>
<evidence type="ECO:0000313" key="2">
    <source>
        <dbReference type="Proteomes" id="UP000033123"/>
    </source>
</evidence>
<name>A0A0E3PPA2_9EURY</name>
<gene>
    <name evidence="1" type="ORF">MSSAC_2208</name>
</gene>
<dbReference type="AlphaFoldDB" id="A0A0E3PPA2"/>
<accession>A0A0E3PPA2</accession>
<dbReference type="KEGG" id="msj:MSSAC_2208"/>
<reference evidence="1 2" key="1">
    <citation type="submission" date="2014-07" db="EMBL/GenBank/DDBJ databases">
        <title>Methanogenic archaea and the global carbon cycle.</title>
        <authorList>
            <person name="Henriksen J.R."/>
            <person name="Luke J."/>
            <person name="Reinhart S."/>
            <person name="Benedict M.N."/>
            <person name="Youngblut N.D."/>
            <person name="Metcalf M.E."/>
            <person name="Whitaker R.J."/>
            <person name="Metcalf W.W."/>
        </authorList>
    </citation>
    <scope>NUCLEOTIDE SEQUENCE [LARGE SCALE GENOMIC DNA]</scope>
    <source>
        <strain evidence="1 2">C2J</strain>
    </source>
</reference>
<sequence>MGGRGVEKRPLQLDIGIVVSSLGGNSNPEPNQFNGLFWFTHRV</sequence>